<dbReference type="SMART" id="SM00239">
    <property type="entry name" value="C2"/>
    <property type="match status" value="1"/>
</dbReference>
<organism evidence="2 3">
    <name type="scientific">Dictyostelium purpureum</name>
    <name type="common">Slime mold</name>
    <dbReference type="NCBI Taxonomy" id="5786"/>
    <lineage>
        <taxon>Eukaryota</taxon>
        <taxon>Amoebozoa</taxon>
        <taxon>Evosea</taxon>
        <taxon>Eumycetozoa</taxon>
        <taxon>Dictyostelia</taxon>
        <taxon>Dictyosteliales</taxon>
        <taxon>Dictyosteliaceae</taxon>
        <taxon>Dictyostelium</taxon>
    </lineage>
</organism>
<feature type="domain" description="C2" evidence="1">
    <location>
        <begin position="1"/>
        <end position="107"/>
    </location>
</feature>
<dbReference type="SUPFAM" id="SSF49562">
    <property type="entry name" value="C2 domain (Calcium/lipid-binding domain, CaLB)"/>
    <property type="match status" value="1"/>
</dbReference>
<name>F0ZNU9_DICPU</name>
<dbReference type="PANTHER" id="PTHR47800:SF7">
    <property type="entry name" value="C2 DOMAIN-CONTAINING PROTEIN"/>
    <property type="match status" value="1"/>
</dbReference>
<evidence type="ECO:0000313" key="3">
    <source>
        <dbReference type="Proteomes" id="UP000001064"/>
    </source>
</evidence>
<dbReference type="GeneID" id="10499925"/>
<dbReference type="InterPro" id="IPR000008">
    <property type="entry name" value="C2_dom"/>
</dbReference>
<dbReference type="VEuPathDB" id="AmoebaDB:DICPUDRAFT_20697"/>
<sequence>KGNIKLRIIRGHNLMVADTISKSSDPYVKIKSSCFVTYPQTKFVSNNLNPVWEETFYLSVESVRTELLMLKVYDHDYGSCDDLLGYLGINLSLLPLGVEVQTKEKLYFAKHGTIEIAITALDFGLTNVPSNYIDVYKTWRENLSVLERKEFKGLPGSKKKVSSFISNRVEMGPYYCKITHGDFKIVHGYVKMRKT</sequence>
<proteinExistence type="predicted"/>
<dbReference type="PANTHER" id="PTHR47800">
    <property type="entry name" value="C2 DOMAIN-CONTAINING PROTEIN"/>
    <property type="match status" value="1"/>
</dbReference>
<dbReference type="FunFam" id="2.60.40.150:FF:000361">
    <property type="entry name" value="C2 domain-containing protein"/>
    <property type="match status" value="1"/>
</dbReference>
<evidence type="ECO:0000313" key="2">
    <source>
        <dbReference type="EMBL" id="EGC34357.1"/>
    </source>
</evidence>
<protein>
    <recommendedName>
        <fullName evidence="1">C2 domain-containing protein</fullName>
    </recommendedName>
</protein>
<dbReference type="KEGG" id="dpp:DICPUDRAFT_20697"/>
<dbReference type="OMA" id="GWIKSHK"/>
<dbReference type="PROSITE" id="PS50004">
    <property type="entry name" value="C2"/>
    <property type="match status" value="1"/>
</dbReference>
<dbReference type="InParanoid" id="F0ZNU9"/>
<dbReference type="eggNOG" id="KOG1012">
    <property type="taxonomic scope" value="Eukaryota"/>
</dbReference>
<dbReference type="InterPro" id="IPR035892">
    <property type="entry name" value="C2_domain_sf"/>
</dbReference>
<evidence type="ECO:0000259" key="1">
    <source>
        <dbReference type="PROSITE" id="PS50004"/>
    </source>
</evidence>
<keyword evidence="3" id="KW-1185">Reference proteome</keyword>
<reference evidence="3" key="1">
    <citation type="journal article" date="2011" name="Genome Biol.">
        <title>Comparative genomics of the social amoebae Dictyostelium discoideum and Dictyostelium purpureum.</title>
        <authorList>
            <consortium name="US DOE Joint Genome Institute (JGI-PGF)"/>
            <person name="Sucgang R."/>
            <person name="Kuo A."/>
            <person name="Tian X."/>
            <person name="Salerno W."/>
            <person name="Parikh A."/>
            <person name="Feasley C.L."/>
            <person name="Dalin E."/>
            <person name="Tu H."/>
            <person name="Huang E."/>
            <person name="Barry K."/>
            <person name="Lindquist E."/>
            <person name="Shapiro H."/>
            <person name="Bruce D."/>
            <person name="Schmutz J."/>
            <person name="Salamov A."/>
            <person name="Fey P."/>
            <person name="Gaudet P."/>
            <person name="Anjard C."/>
            <person name="Babu M.M."/>
            <person name="Basu S."/>
            <person name="Bushmanova Y."/>
            <person name="van der Wel H."/>
            <person name="Katoh-Kurasawa M."/>
            <person name="Dinh C."/>
            <person name="Coutinho P.M."/>
            <person name="Saito T."/>
            <person name="Elias M."/>
            <person name="Schaap P."/>
            <person name="Kay R.R."/>
            <person name="Henrissat B."/>
            <person name="Eichinger L."/>
            <person name="Rivero F."/>
            <person name="Putnam N.H."/>
            <person name="West C.M."/>
            <person name="Loomis W.F."/>
            <person name="Chisholm R.L."/>
            <person name="Shaulsky G."/>
            <person name="Strassmann J.E."/>
            <person name="Queller D.C."/>
            <person name="Kuspa A."/>
            <person name="Grigoriev I.V."/>
        </authorList>
    </citation>
    <scope>NUCLEOTIDE SEQUENCE [LARGE SCALE GENOMIC DNA]</scope>
    <source>
        <strain evidence="3">QSDP1</strain>
    </source>
</reference>
<dbReference type="GO" id="GO:0010628">
    <property type="term" value="P:positive regulation of gene expression"/>
    <property type="evidence" value="ECO:0000318"/>
    <property type="project" value="GO_Central"/>
</dbReference>
<dbReference type="Pfam" id="PF00168">
    <property type="entry name" value="C2"/>
    <property type="match status" value="1"/>
</dbReference>
<feature type="non-terminal residue" evidence="2">
    <location>
        <position position="195"/>
    </location>
</feature>
<dbReference type="OrthoDB" id="20373at2759"/>
<feature type="non-terminal residue" evidence="2">
    <location>
        <position position="1"/>
    </location>
</feature>
<dbReference type="CDD" id="cd00030">
    <property type="entry name" value="C2"/>
    <property type="match status" value="1"/>
</dbReference>
<dbReference type="EMBL" id="GL871100">
    <property type="protein sequence ID" value="EGC34357.1"/>
    <property type="molecule type" value="Genomic_DNA"/>
</dbReference>
<dbReference type="Proteomes" id="UP000001064">
    <property type="component" value="Unassembled WGS sequence"/>
</dbReference>
<accession>F0ZNU9</accession>
<dbReference type="AlphaFoldDB" id="F0ZNU9"/>
<dbReference type="STRING" id="5786.F0ZNU9"/>
<gene>
    <name evidence="2" type="ORF">DICPUDRAFT_20697</name>
</gene>
<dbReference type="RefSeq" id="XP_003289091.1">
    <property type="nucleotide sequence ID" value="XM_003289043.1"/>
</dbReference>
<dbReference type="PRINTS" id="PR00360">
    <property type="entry name" value="C2DOMAIN"/>
</dbReference>
<dbReference type="Gene3D" id="2.60.40.150">
    <property type="entry name" value="C2 domain"/>
    <property type="match status" value="1"/>
</dbReference>